<evidence type="ECO:0000256" key="1">
    <source>
        <dbReference type="SAM" id="SignalP"/>
    </source>
</evidence>
<protein>
    <recommendedName>
        <fullName evidence="4">Outer membrane protein beta-barrel domain-containing protein</fullName>
    </recommendedName>
</protein>
<organism evidence="2 3">
    <name type="scientific">Arthrospiribacter ruber</name>
    <dbReference type="NCBI Taxonomy" id="2487934"/>
    <lineage>
        <taxon>Bacteria</taxon>
        <taxon>Pseudomonadati</taxon>
        <taxon>Bacteroidota</taxon>
        <taxon>Cytophagia</taxon>
        <taxon>Cytophagales</taxon>
        <taxon>Cyclobacteriaceae</taxon>
        <taxon>Arthrospiribacter</taxon>
    </lineage>
</organism>
<reference evidence="2 3" key="1">
    <citation type="journal article" date="2020" name="Syst. Appl. Microbiol.">
        <title>Arthrospiribacter ruber gen. nov., sp. nov., a novel bacterium isolated from Arthrospira cultures.</title>
        <authorList>
            <person name="Waleron M."/>
            <person name="Misztak A."/>
            <person name="Waleron M.M."/>
            <person name="Furmaniak M."/>
            <person name="Mrozik A."/>
            <person name="Waleron K."/>
        </authorList>
    </citation>
    <scope>NUCLEOTIDE SEQUENCE [LARGE SCALE GENOMIC DNA]</scope>
    <source>
        <strain evidence="2 3">DPMB0001</strain>
    </source>
</reference>
<dbReference type="Proteomes" id="UP000727490">
    <property type="component" value="Unassembled WGS sequence"/>
</dbReference>
<keyword evidence="1" id="KW-0732">Signal</keyword>
<evidence type="ECO:0000313" key="2">
    <source>
        <dbReference type="EMBL" id="MBW3469753.1"/>
    </source>
</evidence>
<evidence type="ECO:0000313" key="3">
    <source>
        <dbReference type="Proteomes" id="UP000727490"/>
    </source>
</evidence>
<name>A0A951IZJ2_9BACT</name>
<dbReference type="EMBL" id="RPHB01000009">
    <property type="protein sequence ID" value="MBW3469753.1"/>
    <property type="molecule type" value="Genomic_DNA"/>
</dbReference>
<feature type="chain" id="PRO_5037060955" description="Outer membrane protein beta-barrel domain-containing protein" evidence="1">
    <location>
        <begin position="23"/>
        <end position="213"/>
    </location>
</feature>
<comment type="caution">
    <text evidence="2">The sequence shown here is derived from an EMBL/GenBank/DDBJ whole genome shotgun (WGS) entry which is preliminary data.</text>
</comment>
<feature type="signal peptide" evidence="1">
    <location>
        <begin position="1"/>
        <end position="22"/>
    </location>
</feature>
<keyword evidence="3" id="KW-1185">Reference proteome</keyword>
<dbReference type="AlphaFoldDB" id="A0A951IZJ2"/>
<evidence type="ECO:0008006" key="4">
    <source>
        <dbReference type="Google" id="ProtNLM"/>
    </source>
</evidence>
<dbReference type="RefSeq" id="WP_219293077.1">
    <property type="nucleotide sequence ID" value="NZ_RPHB01000009.1"/>
</dbReference>
<proteinExistence type="predicted"/>
<gene>
    <name evidence="2" type="ORF">EGN73_18310</name>
</gene>
<accession>A0A951IZJ2</accession>
<sequence>MKKAMAIMLVVAIVSISHQLQAEILNDSIPKPKKEMKVGVRIAPSLNFFNYDDLGFAQVTSDYKVGFGAGAVFDWKLSEFNHARLEPYMEIQPVVNNSINSNIEAVTEFNNFVFGLDAIPLVLTYGGKIKPQISFGGFAKYYLSTSQETTLNGNSVNNFEANTSSLQYGLNYGVGVYIGKRLVEFRYYQSLNDFVENTQVPNSINQVQLILVY</sequence>